<proteinExistence type="inferred from homology"/>
<comment type="subcellular location">
    <subcellularLocation>
        <location evidence="1">Cell outer membrane</location>
    </subcellularLocation>
</comment>
<keyword evidence="3" id="KW-0732">Signal</keyword>
<evidence type="ECO:0000259" key="6">
    <source>
        <dbReference type="Pfam" id="PF07980"/>
    </source>
</evidence>
<evidence type="ECO:0000256" key="1">
    <source>
        <dbReference type="ARBA" id="ARBA00004442"/>
    </source>
</evidence>
<dbReference type="GO" id="GO:0009279">
    <property type="term" value="C:cell outer membrane"/>
    <property type="evidence" value="ECO:0007669"/>
    <property type="project" value="UniProtKB-SubCell"/>
</dbReference>
<keyword evidence="4" id="KW-0472">Membrane</keyword>
<dbReference type="PROSITE" id="PS51257">
    <property type="entry name" value="PROKAR_LIPOPROTEIN"/>
    <property type="match status" value="1"/>
</dbReference>
<name>A0A380CVX1_SPHSI</name>
<evidence type="ECO:0000256" key="2">
    <source>
        <dbReference type="ARBA" id="ARBA00006275"/>
    </source>
</evidence>
<dbReference type="InterPro" id="IPR012944">
    <property type="entry name" value="SusD_RagB_dom"/>
</dbReference>
<accession>A0A380CVX1</accession>
<evidence type="ECO:0000256" key="3">
    <source>
        <dbReference type="ARBA" id="ARBA00022729"/>
    </source>
</evidence>
<sequence length="544" mass="61884">MKNNNTILRILLLSGLIGFSSCQKDFLDRKPLNLVSEETVWSDPALIKLSVNEFYTFLNTGFTNTYVPAAVTDDLQLIGSEEKKITAYLTGDFFNSTFPERNLWKDAYVQIRKINYFISRAETAKVLNEDDRRLLLGQARFMRAYLYFQMFSSFKDVPLLLKAQPIEEAEDKPHKVSHEEGMAFVASELEKAASELPATYAKEEWGRITKDAALAFRTRVLLWAASPLSNTEQNINRWKVAADAAEAVISSNAFQLQKEYNDVFLVKNVMTRPEVILEFRYNGLKGEKQHAFDKSNSPAGYGGKGINCPTQDLIDMYEMANGKAIDEAGSGYDKANPYKGRDPRFEKSILYNGSMFKDRAVEAFTGGKDMPRTNPSPTGYYMKKFIDEKFDYNKDASIGSSTNWVIMRYAEVLLNFAEAKNEAEGPVQSVYDAVNAIRKRVGMPELPKGLDKDKMRQRIQKERRIELAFEDNIRYQDLRRWKIADVVLNKSVNGVTITKNTDGTFKYAAKSAGTRVFTEKNYWMPIPLTELGVNTNLQPQNPGW</sequence>
<protein>
    <submittedName>
        <fullName evidence="8">SusD family</fullName>
    </submittedName>
</protein>
<dbReference type="InterPro" id="IPR033985">
    <property type="entry name" value="SusD-like_N"/>
</dbReference>
<gene>
    <name evidence="8" type="ORF">NCTC11388_04799</name>
</gene>
<dbReference type="Gene3D" id="1.25.40.390">
    <property type="match status" value="1"/>
</dbReference>
<evidence type="ECO:0000259" key="7">
    <source>
        <dbReference type="Pfam" id="PF14322"/>
    </source>
</evidence>
<evidence type="ECO:0000313" key="8">
    <source>
        <dbReference type="EMBL" id="SUJ30552.1"/>
    </source>
</evidence>
<evidence type="ECO:0000256" key="5">
    <source>
        <dbReference type="ARBA" id="ARBA00023237"/>
    </source>
</evidence>
<dbReference type="AlphaFoldDB" id="A0A380CVX1"/>
<feature type="domain" description="RagB/SusD" evidence="6">
    <location>
        <begin position="273"/>
        <end position="544"/>
    </location>
</feature>
<evidence type="ECO:0000313" key="9">
    <source>
        <dbReference type="Proteomes" id="UP000254893"/>
    </source>
</evidence>
<keyword evidence="5" id="KW-0998">Cell outer membrane</keyword>
<dbReference type="SUPFAM" id="SSF48452">
    <property type="entry name" value="TPR-like"/>
    <property type="match status" value="1"/>
</dbReference>
<feature type="domain" description="SusD-like N-terminal" evidence="7">
    <location>
        <begin position="25"/>
        <end position="222"/>
    </location>
</feature>
<comment type="similarity">
    <text evidence="2">Belongs to the SusD family.</text>
</comment>
<dbReference type="RefSeq" id="WP_115171901.1">
    <property type="nucleotide sequence ID" value="NZ_UGYW01000002.1"/>
</dbReference>
<reference evidence="8 9" key="1">
    <citation type="submission" date="2018-06" db="EMBL/GenBank/DDBJ databases">
        <authorList>
            <consortium name="Pathogen Informatics"/>
            <person name="Doyle S."/>
        </authorList>
    </citation>
    <scope>NUCLEOTIDE SEQUENCE [LARGE SCALE GENOMIC DNA]</scope>
    <source>
        <strain evidence="8 9">NCTC11388</strain>
    </source>
</reference>
<dbReference type="Pfam" id="PF07980">
    <property type="entry name" value="SusD_RagB"/>
    <property type="match status" value="1"/>
</dbReference>
<dbReference type="InterPro" id="IPR011990">
    <property type="entry name" value="TPR-like_helical_dom_sf"/>
</dbReference>
<organism evidence="8 9">
    <name type="scientific">Sphingobacterium spiritivorum</name>
    <name type="common">Flavobacterium spiritivorum</name>
    <dbReference type="NCBI Taxonomy" id="258"/>
    <lineage>
        <taxon>Bacteria</taxon>
        <taxon>Pseudomonadati</taxon>
        <taxon>Bacteroidota</taxon>
        <taxon>Sphingobacteriia</taxon>
        <taxon>Sphingobacteriales</taxon>
        <taxon>Sphingobacteriaceae</taxon>
        <taxon>Sphingobacterium</taxon>
    </lineage>
</organism>
<dbReference type="Pfam" id="PF14322">
    <property type="entry name" value="SusD-like_3"/>
    <property type="match status" value="1"/>
</dbReference>
<dbReference type="EMBL" id="UGYW01000002">
    <property type="protein sequence ID" value="SUJ30552.1"/>
    <property type="molecule type" value="Genomic_DNA"/>
</dbReference>
<evidence type="ECO:0000256" key="4">
    <source>
        <dbReference type="ARBA" id="ARBA00023136"/>
    </source>
</evidence>
<dbReference type="Proteomes" id="UP000254893">
    <property type="component" value="Unassembled WGS sequence"/>
</dbReference>